<dbReference type="Proteomes" id="UP000734854">
    <property type="component" value="Unassembled WGS sequence"/>
</dbReference>
<evidence type="ECO:0000313" key="7">
    <source>
        <dbReference type="Proteomes" id="UP000734854"/>
    </source>
</evidence>
<reference evidence="6 7" key="1">
    <citation type="submission" date="2020-08" db="EMBL/GenBank/DDBJ databases">
        <title>Plant Genome Project.</title>
        <authorList>
            <person name="Zhang R.-G."/>
        </authorList>
    </citation>
    <scope>NUCLEOTIDE SEQUENCE [LARGE SCALE GENOMIC DNA]</scope>
    <source>
        <tissue evidence="6">Rhizome</tissue>
    </source>
</reference>
<keyword evidence="1" id="KW-0833">Ubl conjugation pathway</keyword>
<dbReference type="InterPro" id="IPR043454">
    <property type="entry name" value="NPH3/RPT2-like"/>
</dbReference>
<sequence length="445" mass="48031">MTTSASPSSPSPSPSPTPSVTIRRHKLPSSPQPEDHDHLASADRSWLGDATVQDLDHFANSLAGLKTKGVRPELLGSLLSHYASRWLPELSGRTAPSPEESPTAAWLKKRFLIETLASVLPPEKAALPGDFLLRLLRAASMVGADPSCVLALEARAAAQLDEASLKELMIPAFNHTSGTLLDVAMVLRLVHRFVRADDGSPPAARTGAALARVAKLVDSYLAEAALDSGLTVAAFEELASSLPVHARAMDDGLYRAIDTYIKAHPGASKQERKTLCRLIDARKLSSEAALHAAQNERLPVRSVIQVLFAEHSKLSRLAEWSGSFNWSSTGRSPSEAAAAAGRCQSKRETVAQQQNDVRRLRDEVAKLHAHCHALQAQVDRLASAQRKKAVSRKKGWLACWSCWFGSGDRGGSEAVEKVDRSERSAERPTPARSKQGSKILRTASV</sequence>
<comment type="similarity">
    <text evidence="2">Belongs to the NPH3 family.</text>
</comment>
<dbReference type="OrthoDB" id="680561at2759"/>
<evidence type="ECO:0000259" key="5">
    <source>
        <dbReference type="PROSITE" id="PS51649"/>
    </source>
</evidence>
<evidence type="ECO:0000256" key="2">
    <source>
        <dbReference type="PROSITE-ProRule" id="PRU00982"/>
    </source>
</evidence>
<evidence type="ECO:0000313" key="6">
    <source>
        <dbReference type="EMBL" id="KAG6501586.1"/>
    </source>
</evidence>
<gene>
    <name evidence="6" type="ORF">ZIOFF_041469</name>
</gene>
<evidence type="ECO:0000256" key="3">
    <source>
        <dbReference type="SAM" id="Coils"/>
    </source>
</evidence>
<keyword evidence="7" id="KW-1185">Reference proteome</keyword>
<comment type="caution">
    <text evidence="6">The sequence shown here is derived from an EMBL/GenBank/DDBJ whole genome shotgun (WGS) entry which is preliminary data.</text>
</comment>
<organism evidence="6 7">
    <name type="scientific">Zingiber officinale</name>
    <name type="common">Ginger</name>
    <name type="synonym">Amomum zingiber</name>
    <dbReference type="NCBI Taxonomy" id="94328"/>
    <lineage>
        <taxon>Eukaryota</taxon>
        <taxon>Viridiplantae</taxon>
        <taxon>Streptophyta</taxon>
        <taxon>Embryophyta</taxon>
        <taxon>Tracheophyta</taxon>
        <taxon>Spermatophyta</taxon>
        <taxon>Magnoliopsida</taxon>
        <taxon>Liliopsida</taxon>
        <taxon>Zingiberales</taxon>
        <taxon>Zingiberaceae</taxon>
        <taxon>Zingiber</taxon>
    </lineage>
</organism>
<protein>
    <recommendedName>
        <fullName evidence="5">NPH3 domain-containing protein</fullName>
    </recommendedName>
</protein>
<proteinExistence type="inferred from homology"/>
<feature type="compositionally biased region" description="Basic and acidic residues" evidence="4">
    <location>
        <begin position="410"/>
        <end position="426"/>
    </location>
</feature>
<keyword evidence="3" id="KW-0175">Coiled coil</keyword>
<dbReference type="InterPro" id="IPR027356">
    <property type="entry name" value="NPH3_dom"/>
</dbReference>
<dbReference type="PANTHER" id="PTHR32370">
    <property type="entry name" value="OS12G0117600 PROTEIN"/>
    <property type="match status" value="1"/>
</dbReference>
<evidence type="ECO:0000256" key="4">
    <source>
        <dbReference type="SAM" id="MobiDB-lite"/>
    </source>
</evidence>
<dbReference type="UniPathway" id="UPA00143"/>
<name>A0A8J5G8B5_ZINOF</name>
<feature type="domain" description="NPH3" evidence="5">
    <location>
        <begin position="44"/>
        <end position="313"/>
    </location>
</feature>
<dbReference type="Pfam" id="PF03000">
    <property type="entry name" value="NPH3"/>
    <property type="match status" value="1"/>
</dbReference>
<dbReference type="PROSITE" id="PS51649">
    <property type="entry name" value="NPH3"/>
    <property type="match status" value="1"/>
</dbReference>
<feature type="region of interest" description="Disordered" evidence="4">
    <location>
        <begin position="1"/>
        <end position="40"/>
    </location>
</feature>
<evidence type="ECO:0000256" key="1">
    <source>
        <dbReference type="ARBA" id="ARBA00022786"/>
    </source>
</evidence>
<feature type="region of interest" description="Disordered" evidence="4">
    <location>
        <begin position="406"/>
        <end position="445"/>
    </location>
</feature>
<feature type="coiled-coil region" evidence="3">
    <location>
        <begin position="343"/>
        <end position="377"/>
    </location>
</feature>
<dbReference type="AlphaFoldDB" id="A0A8J5G8B5"/>
<accession>A0A8J5G8B5</accession>
<dbReference type="EMBL" id="JACMSC010000011">
    <property type="protein sequence ID" value="KAG6501586.1"/>
    <property type="molecule type" value="Genomic_DNA"/>
</dbReference>
<dbReference type="GO" id="GO:0016567">
    <property type="term" value="P:protein ubiquitination"/>
    <property type="evidence" value="ECO:0007669"/>
    <property type="project" value="UniProtKB-UniPathway"/>
</dbReference>